<feature type="signal peptide" evidence="1">
    <location>
        <begin position="1"/>
        <end position="20"/>
    </location>
</feature>
<sequence>MKKSLAVTLVALFVLAVSFAMVPKKANAIPAFAEKYHFSCAVCHTVFPNLNPFGRAFWRNGFRLPGTNGTPADATQIANGLSLPNPWPIPIVLEAQVFYQHLTNENTNLKIGGIKSNGQTDMFNYKTNLVIGGATKLYTPFANSLSFYANYGENGGGGTIGANQVWASLDGIGSGFGLPSHLVNLKLGNITTASPYFYRQNPFSGGFIEGPVMNGQNLTVGYDGEGGALIHAQNEGIALYGTPGYHLWYKVTVTNDAGNGNSISSPANNNYGEASTSSKATSSNAMEYSYQLKEYLPTSAGQLEFGYYGASIAEPLTADNLLTGTQNTWTDGIQVNGVDVDLANDVYELGLTYMEQHDSNPYNDYFNGTSYHNTNGYNTFEVYGRYLFPTLLGHGAMLVADFSTYSWQHKQTEEAFNNSGTLPTSCANQNLYESGTYASGSCNTNEGIKDAFDIFGDLNLAYNAHLYAGYIFTNKSQDDMFRTGLYFAF</sequence>
<proteinExistence type="predicted"/>
<reference evidence="2 3" key="1">
    <citation type="submission" date="2019-01" db="EMBL/GenBank/DDBJ databases">
        <title>Insights into ecological role of a new deltaproteobacterial order Candidatus Sinidesulfobacterales (Sva0485) by metagenomics and metatranscriptomics.</title>
        <authorList>
            <person name="Tan S."/>
            <person name="Liu J."/>
            <person name="Fang Y."/>
            <person name="Hedlund B."/>
            <person name="Lian Z.-H."/>
            <person name="Huang L.-Y."/>
            <person name="Li J.-T."/>
            <person name="Huang L.-N."/>
            <person name="Li W.-J."/>
            <person name="Jiang H.-C."/>
            <person name="Dong H.-L."/>
            <person name="Shu W.-S."/>
        </authorList>
    </citation>
    <scope>NUCLEOTIDE SEQUENCE [LARGE SCALE GENOMIC DNA]</scope>
    <source>
        <strain evidence="2">AP4</strain>
    </source>
</reference>
<accession>A0A520X8T6</accession>
<name>A0A520X8T6_9DELT</name>
<evidence type="ECO:0008006" key="4">
    <source>
        <dbReference type="Google" id="ProtNLM"/>
    </source>
</evidence>
<dbReference type="EMBL" id="SHMQ01000034">
    <property type="protein sequence ID" value="RZV37604.1"/>
    <property type="molecule type" value="Genomic_DNA"/>
</dbReference>
<evidence type="ECO:0000313" key="2">
    <source>
        <dbReference type="EMBL" id="RZV37604.1"/>
    </source>
</evidence>
<protein>
    <recommendedName>
        <fullName evidence="4">Cytochrome C</fullName>
    </recommendedName>
</protein>
<comment type="caution">
    <text evidence="2">The sequence shown here is derived from an EMBL/GenBank/DDBJ whole genome shotgun (WGS) entry which is preliminary data.</text>
</comment>
<evidence type="ECO:0000313" key="3">
    <source>
        <dbReference type="Proteomes" id="UP000322454"/>
    </source>
</evidence>
<dbReference type="Proteomes" id="UP000322454">
    <property type="component" value="Unassembled WGS sequence"/>
</dbReference>
<dbReference type="AlphaFoldDB" id="A0A520X8T6"/>
<feature type="chain" id="PRO_5021912580" description="Cytochrome C" evidence="1">
    <location>
        <begin position="21"/>
        <end position="489"/>
    </location>
</feature>
<organism evidence="2 3">
    <name type="scientific">Candidatus Acidulodesulfobacterium acidiphilum</name>
    <dbReference type="NCBI Taxonomy" id="2597224"/>
    <lineage>
        <taxon>Bacteria</taxon>
        <taxon>Deltaproteobacteria</taxon>
        <taxon>Candidatus Acidulodesulfobacterales</taxon>
        <taxon>Candidatus Acidulodesulfobacterium</taxon>
    </lineage>
</organism>
<keyword evidence="1" id="KW-0732">Signal</keyword>
<gene>
    <name evidence="2" type="ORF">EVJ48_08605</name>
</gene>
<evidence type="ECO:0000256" key="1">
    <source>
        <dbReference type="SAM" id="SignalP"/>
    </source>
</evidence>